<dbReference type="InterPro" id="IPR015421">
    <property type="entry name" value="PyrdxlP-dep_Trfase_major"/>
</dbReference>
<sequence>MLMERIATDRKRLHNMKYKGDVCMKKKHIETTLVHHGYDAAQYKGSLTPPLFQTSTYTFETAQQGEASFAGYDSAYIYSRLGNPTVELFEERMAALEEGAAALAFGSGMAAISGTLLAFLKAGDHIVCSNGLYGCTYGFLEVLEEKFAITHTLCEMETEAEITNSIQPNTKIIFVETPINPTMKLIDLELVVKVAKQHGLLVIVDNTFCSPYLQRPLTLGCDVVLHSATKYIGGHGDVVAGVTICKTKELAEKIRPIRKDVGGIMSPFDAWLLLRGLKTLAVRMDRHSENAEKIAAFLRNHELVEDVWYPGGMLANKQMKRGGGVLSFTVKGGKEEAQALMDSLKLIAIAVSLGDTETLIQHPATMTHAVIPKHIREQMGIYDNLLRLSAGLEAWEDVVVDLAQALQKEKTALS</sequence>
<name>A0ABM8Y6N5_9BACI</name>
<keyword evidence="6 9" id="KW-0456">Lyase</keyword>
<dbReference type="PANTHER" id="PTHR11808:SF80">
    <property type="entry name" value="CYSTATHIONINE GAMMA-LYASE"/>
    <property type="match status" value="1"/>
</dbReference>
<evidence type="ECO:0000256" key="8">
    <source>
        <dbReference type="RuleBase" id="RU362118"/>
    </source>
</evidence>
<organism evidence="9 10">
    <name type="scientific">Bacillus rhizoplanae</name>
    <dbReference type="NCBI Taxonomy" id="2880966"/>
    <lineage>
        <taxon>Bacteria</taxon>
        <taxon>Bacillati</taxon>
        <taxon>Bacillota</taxon>
        <taxon>Bacilli</taxon>
        <taxon>Bacillales</taxon>
        <taxon>Bacillaceae</taxon>
        <taxon>Bacillus</taxon>
    </lineage>
</organism>
<proteinExistence type="inferred from homology"/>
<comment type="similarity">
    <text evidence="2">Belongs to the trans-sulfuration enzymes family. L-methionine gamma-lyase subfamily.</text>
</comment>
<dbReference type="InterPro" id="IPR015424">
    <property type="entry name" value="PyrdxlP-dep_Trfase"/>
</dbReference>
<dbReference type="InterPro" id="IPR015422">
    <property type="entry name" value="PyrdxlP-dep_Trfase_small"/>
</dbReference>
<gene>
    <name evidence="9" type="ORF">BACCIP111899_00556</name>
</gene>
<evidence type="ECO:0000256" key="4">
    <source>
        <dbReference type="ARBA" id="ARBA00019040"/>
    </source>
</evidence>
<dbReference type="InterPro" id="IPR054542">
    <property type="entry name" value="Cys_met_metab_PP"/>
</dbReference>
<evidence type="ECO:0000256" key="6">
    <source>
        <dbReference type="ARBA" id="ARBA00023239"/>
    </source>
</evidence>
<dbReference type="PIRSF" id="PIRSF001434">
    <property type="entry name" value="CGS"/>
    <property type="match status" value="1"/>
</dbReference>
<evidence type="ECO:0000313" key="9">
    <source>
        <dbReference type="EMBL" id="CAG9611385.1"/>
    </source>
</evidence>
<comment type="caution">
    <text evidence="9">The sequence shown here is derived from an EMBL/GenBank/DDBJ whole genome shotgun (WGS) entry which is preliminary data.</text>
</comment>
<keyword evidence="5 8" id="KW-0663">Pyridoxal phosphate</keyword>
<evidence type="ECO:0000256" key="7">
    <source>
        <dbReference type="ARBA" id="ARBA00049180"/>
    </source>
</evidence>
<dbReference type="PROSITE" id="PS00868">
    <property type="entry name" value="CYS_MET_METAB_PP"/>
    <property type="match status" value="1"/>
</dbReference>
<dbReference type="Gene3D" id="3.40.640.10">
    <property type="entry name" value="Type I PLP-dependent aspartate aminotransferase-like (Major domain)"/>
    <property type="match status" value="1"/>
</dbReference>
<evidence type="ECO:0000256" key="2">
    <source>
        <dbReference type="ARBA" id="ARBA00008667"/>
    </source>
</evidence>
<dbReference type="NCBIfam" id="NF005263">
    <property type="entry name" value="PRK06767.1"/>
    <property type="match status" value="1"/>
</dbReference>
<dbReference type="Proteomes" id="UP000789423">
    <property type="component" value="Unassembled WGS sequence"/>
</dbReference>
<comment type="cofactor">
    <cofactor evidence="1 8">
        <name>pyridoxal 5'-phosphate</name>
        <dbReference type="ChEBI" id="CHEBI:597326"/>
    </cofactor>
</comment>
<dbReference type="InterPro" id="IPR006237">
    <property type="entry name" value="L-Met_gamma_lys"/>
</dbReference>
<evidence type="ECO:0000313" key="10">
    <source>
        <dbReference type="Proteomes" id="UP000789423"/>
    </source>
</evidence>
<dbReference type="PANTHER" id="PTHR11808">
    <property type="entry name" value="TRANS-SULFURATION ENZYME FAMILY MEMBER"/>
    <property type="match status" value="1"/>
</dbReference>
<protein>
    <recommendedName>
        <fullName evidence="4">L-methionine gamma-lyase</fullName>
        <ecNumber evidence="3">4.4.1.11</ecNumber>
    </recommendedName>
</protein>
<dbReference type="EC" id="4.4.1.11" evidence="3"/>
<dbReference type="EMBL" id="CAKJTI010000002">
    <property type="protein sequence ID" value="CAG9611385.1"/>
    <property type="molecule type" value="Genomic_DNA"/>
</dbReference>
<reference evidence="9 10" key="1">
    <citation type="submission" date="2021-10" db="EMBL/GenBank/DDBJ databases">
        <authorList>
            <person name="Criscuolo A."/>
        </authorList>
    </citation>
    <scope>NUCLEOTIDE SEQUENCE [LARGE SCALE GENOMIC DNA]</scope>
    <source>
        <strain evidence="10">CIP 111899</strain>
    </source>
</reference>
<dbReference type="Pfam" id="PF01053">
    <property type="entry name" value="Cys_Met_Meta_PP"/>
    <property type="match status" value="1"/>
</dbReference>
<keyword evidence="10" id="KW-1185">Reference proteome</keyword>
<evidence type="ECO:0000256" key="1">
    <source>
        <dbReference type="ARBA" id="ARBA00001933"/>
    </source>
</evidence>
<dbReference type="SUPFAM" id="SSF53383">
    <property type="entry name" value="PLP-dependent transferases"/>
    <property type="match status" value="1"/>
</dbReference>
<evidence type="ECO:0000256" key="5">
    <source>
        <dbReference type="ARBA" id="ARBA00022898"/>
    </source>
</evidence>
<dbReference type="Gene3D" id="3.90.1150.10">
    <property type="entry name" value="Aspartate Aminotransferase, domain 1"/>
    <property type="match status" value="1"/>
</dbReference>
<dbReference type="CDD" id="cd00614">
    <property type="entry name" value="CGS_like"/>
    <property type="match status" value="1"/>
</dbReference>
<dbReference type="GO" id="GO:0018826">
    <property type="term" value="F:methionine gamma-lyase activity"/>
    <property type="evidence" value="ECO:0007669"/>
    <property type="project" value="UniProtKB-EC"/>
</dbReference>
<dbReference type="InterPro" id="IPR000277">
    <property type="entry name" value="Cys/Met-Metab_PyrdxlP-dep_enz"/>
</dbReference>
<accession>A0ABM8Y6N5</accession>
<comment type="catalytic activity">
    <reaction evidence="7">
        <text>L-methionine + H2O = methanethiol + 2-oxobutanoate + NH4(+)</text>
        <dbReference type="Rhea" id="RHEA:23800"/>
        <dbReference type="ChEBI" id="CHEBI:15377"/>
        <dbReference type="ChEBI" id="CHEBI:16007"/>
        <dbReference type="ChEBI" id="CHEBI:16763"/>
        <dbReference type="ChEBI" id="CHEBI:28938"/>
        <dbReference type="ChEBI" id="CHEBI:57844"/>
        <dbReference type="EC" id="4.4.1.11"/>
    </reaction>
</comment>
<dbReference type="NCBIfam" id="TIGR01328">
    <property type="entry name" value="met_gam_lyase"/>
    <property type="match status" value="1"/>
</dbReference>
<evidence type="ECO:0000256" key="3">
    <source>
        <dbReference type="ARBA" id="ARBA00012222"/>
    </source>
</evidence>